<keyword evidence="2" id="KW-0687">Ribonucleoprotein</keyword>
<dbReference type="PROSITE" id="PS51664">
    <property type="entry name" value="YCAO"/>
    <property type="match status" value="1"/>
</dbReference>
<name>A0A1N6L0L1_9BURK</name>
<dbReference type="AlphaFoldDB" id="A0A1N6L0L1"/>
<dbReference type="PANTHER" id="PTHR37809:SF1">
    <property type="entry name" value="RIBOSOMAL PROTEIN S12 METHYLTHIOTRANSFERASE ACCESSORY FACTOR YCAO"/>
    <property type="match status" value="1"/>
</dbReference>
<dbReference type="InterPro" id="IPR027624">
    <property type="entry name" value="TOMM_cyclo_SagD"/>
</dbReference>
<feature type="domain" description="YcaO" evidence="1">
    <location>
        <begin position="382"/>
        <end position="745"/>
    </location>
</feature>
<accession>A0A1N6L0L1</accession>
<dbReference type="Gene3D" id="3.40.50.720">
    <property type="entry name" value="NAD(P)-binding Rossmann-like Domain"/>
    <property type="match status" value="1"/>
</dbReference>
<gene>
    <name evidence="2" type="ORF">SAMN05444165_5463</name>
</gene>
<reference evidence="2 3" key="1">
    <citation type="submission" date="2016-11" db="EMBL/GenBank/DDBJ databases">
        <authorList>
            <person name="Jaros S."/>
            <person name="Januszkiewicz K."/>
            <person name="Wedrychowicz H."/>
        </authorList>
    </citation>
    <scope>NUCLEOTIDE SEQUENCE [LARGE SCALE GENOMIC DNA]</scope>
    <source>
        <strain evidence="2 3">GAS95</strain>
    </source>
</reference>
<dbReference type="Gene3D" id="3.30.40.250">
    <property type="match status" value="1"/>
</dbReference>
<protein>
    <submittedName>
        <fullName evidence="2">Ribosomal protein S12 methylthiotransferase accessory factor</fullName>
    </submittedName>
</protein>
<dbReference type="GO" id="GO:0005840">
    <property type="term" value="C:ribosome"/>
    <property type="evidence" value="ECO:0007669"/>
    <property type="project" value="UniProtKB-KW"/>
</dbReference>
<dbReference type="EMBL" id="FSRU01000002">
    <property type="protein sequence ID" value="SIO62197.1"/>
    <property type="molecule type" value="Genomic_DNA"/>
</dbReference>
<dbReference type="OrthoDB" id="2379922at2"/>
<dbReference type="NCBIfam" id="TIGR03604">
    <property type="entry name" value="TOMM_cyclo_SagD"/>
    <property type="match status" value="1"/>
</dbReference>
<dbReference type="NCBIfam" id="TIGR03882">
    <property type="entry name" value="cyclo_dehyd_2"/>
    <property type="match status" value="1"/>
</dbReference>
<dbReference type="Gene3D" id="3.30.1330.230">
    <property type="match status" value="1"/>
</dbReference>
<dbReference type="Gene3D" id="3.90.930.60">
    <property type="match status" value="1"/>
</dbReference>
<keyword evidence="3" id="KW-1185">Reference proteome</keyword>
<proteinExistence type="predicted"/>
<organism evidence="2 3">
    <name type="scientific">Paraburkholderia phenazinium</name>
    <dbReference type="NCBI Taxonomy" id="60549"/>
    <lineage>
        <taxon>Bacteria</taxon>
        <taxon>Pseudomonadati</taxon>
        <taxon>Pseudomonadota</taxon>
        <taxon>Betaproteobacteria</taxon>
        <taxon>Burkholderiales</taxon>
        <taxon>Burkholderiaceae</taxon>
        <taxon>Paraburkholderia</taxon>
    </lineage>
</organism>
<dbReference type="NCBIfam" id="TIGR00702">
    <property type="entry name" value="YcaO-type kinase domain"/>
    <property type="match status" value="1"/>
</dbReference>
<dbReference type="Gene3D" id="3.30.160.660">
    <property type="match status" value="1"/>
</dbReference>
<dbReference type="Pfam" id="PF02624">
    <property type="entry name" value="YcaO"/>
    <property type="match status" value="1"/>
</dbReference>
<dbReference type="InterPro" id="IPR003776">
    <property type="entry name" value="YcaO-like_dom"/>
</dbReference>
<keyword evidence="2" id="KW-0808">Transferase</keyword>
<dbReference type="InterPro" id="IPR022291">
    <property type="entry name" value="Bacteriocin_synth_cyclodeHase"/>
</dbReference>
<dbReference type="RefSeq" id="WP_074300432.1">
    <property type="nucleotide sequence ID" value="NZ_FSRU01000002.1"/>
</dbReference>
<keyword evidence="2" id="KW-0689">Ribosomal protein</keyword>
<sequence length="745" mass="82379">MLGDFSRVLRFKSHLLVLDAGPETLFVVDEFRRSVLAGALYVRIAACMREQMTIAQTLATLSETFSEWQVLAALDHLVSKGYVSIDLADERDAARGFFERIGIDARTACERIDRQRVEVRAFGVDARAQIRAFEASGMEVSGEAPLVVALTDSYERDELAELAVQVLARDGMLLVVMPYGVQPLVGPLLAGPNDGHDGPCIECVRYWIGLNQPVQAVLARHHGDAARRLAPAHTSAGVNAVCAFVAALVEQITVSEARRDTARGQILSLRLDTSMVAAHRVVKRPQCHCCGNPHWMRQQAARAPSLTDSTSIAQRESGFRSADPRQVWQRYQHLISPVSGAIAYLHPMPKRHVGLRHVYAAGYLVRPAGTPRTNRFDRICSGKGRTDEQARVSALCETLERFSGVYQGDEATVRASMNELRADPEYFGLPIDINDLQQFSERQFARREQDNPLTDDVRKQVPLPFPPDVAIDWTPAWSLTTGARRCVPLSYCYAETPESAQGLFFCVHNPNGSAAGACLEEAILQGLLELIERDATAIWWYNQVARPGIDLASFGDAYFDSLVREYASFGWRLWALDITHDLGIPVVVALAEEPETGRFSIGFGCHLDSRIAVQRALTEVNQLLDLAADAPSPWDAAKLTSKQFLYPAETLAVADASNWPRLEFQSLKEAIEHCKARLAAAGMELLVVDKTRPDIGLPVVQAIVPGLCHFWPRFGAPRLYSVPVKQGWLTHPRDEEALNGALLFL</sequence>
<evidence type="ECO:0000259" key="1">
    <source>
        <dbReference type="PROSITE" id="PS51664"/>
    </source>
</evidence>
<evidence type="ECO:0000313" key="2">
    <source>
        <dbReference type="EMBL" id="SIO62197.1"/>
    </source>
</evidence>
<dbReference type="GO" id="GO:0016740">
    <property type="term" value="F:transferase activity"/>
    <property type="evidence" value="ECO:0007669"/>
    <property type="project" value="UniProtKB-KW"/>
</dbReference>
<dbReference type="PANTHER" id="PTHR37809">
    <property type="entry name" value="RIBOSOMAL PROTEIN S12 METHYLTHIOTRANSFERASE ACCESSORY FACTOR YCAO"/>
    <property type="match status" value="1"/>
</dbReference>
<evidence type="ECO:0000313" key="3">
    <source>
        <dbReference type="Proteomes" id="UP000185151"/>
    </source>
</evidence>
<dbReference type="Proteomes" id="UP000185151">
    <property type="component" value="Unassembled WGS sequence"/>
</dbReference>